<sequence length="158" mass="18284">MIPRSELQRLAHRLKMNELILEKDYVLTWILLGIADSVLYPLLAFKGGTALKKIYFHNYRFSEDLDFTVLEKVESNDLISGLERVIFDLSKSQGFQFAIPPEKIERRNDSITAYISFVGPLQAKLGSRDIKVDFTLSEKLIFFVEPHTGLHKRILREV</sequence>
<dbReference type="Pfam" id="PF08843">
    <property type="entry name" value="AbiEii"/>
    <property type="match status" value="1"/>
</dbReference>
<protein>
    <recommendedName>
        <fullName evidence="3">Nucleotidyl transferase AbiEii/AbiGii toxin family protein</fullName>
    </recommendedName>
</protein>
<evidence type="ECO:0000313" key="1">
    <source>
        <dbReference type="EMBL" id="PIZ36397.1"/>
    </source>
</evidence>
<proteinExistence type="predicted"/>
<comment type="caution">
    <text evidence="1">The sequence shown here is derived from an EMBL/GenBank/DDBJ whole genome shotgun (WGS) entry which is preliminary data.</text>
</comment>
<dbReference type="Proteomes" id="UP000230956">
    <property type="component" value="Unassembled WGS sequence"/>
</dbReference>
<dbReference type="Gene3D" id="3.10.450.620">
    <property type="entry name" value="JHP933, nucleotidyltransferase-like core domain"/>
    <property type="match status" value="1"/>
</dbReference>
<dbReference type="AlphaFoldDB" id="A0A2M7T6B7"/>
<accession>A0A2M7T6B7</accession>
<name>A0A2M7T6B7_9ACTN</name>
<reference evidence="2" key="1">
    <citation type="submission" date="2017-09" db="EMBL/GenBank/DDBJ databases">
        <title>Depth-based differentiation of microbial function through sediment-hosted aquifers and enrichment of novel symbionts in the deep terrestrial subsurface.</title>
        <authorList>
            <person name="Probst A.J."/>
            <person name="Ladd B."/>
            <person name="Jarett J.K."/>
            <person name="Geller-Mcgrath D.E."/>
            <person name="Sieber C.M.K."/>
            <person name="Emerson J.B."/>
            <person name="Anantharaman K."/>
            <person name="Thomas B.C."/>
            <person name="Malmstrom R."/>
            <person name="Stieglmeier M."/>
            <person name="Klingl A."/>
            <person name="Woyke T."/>
            <person name="Ryan C.M."/>
            <person name="Banfield J.F."/>
        </authorList>
    </citation>
    <scope>NUCLEOTIDE SEQUENCE [LARGE SCALE GENOMIC DNA]</scope>
</reference>
<dbReference type="InterPro" id="IPR014942">
    <property type="entry name" value="AbiEii"/>
</dbReference>
<evidence type="ECO:0000313" key="2">
    <source>
        <dbReference type="Proteomes" id="UP000230956"/>
    </source>
</evidence>
<dbReference type="EMBL" id="PFNG01000205">
    <property type="protein sequence ID" value="PIZ36397.1"/>
    <property type="molecule type" value="Genomic_DNA"/>
</dbReference>
<evidence type="ECO:0008006" key="3">
    <source>
        <dbReference type="Google" id="ProtNLM"/>
    </source>
</evidence>
<organism evidence="1 2">
    <name type="scientific">Candidatus Aquicultor secundus</name>
    <dbReference type="NCBI Taxonomy" id="1973895"/>
    <lineage>
        <taxon>Bacteria</taxon>
        <taxon>Bacillati</taxon>
        <taxon>Actinomycetota</taxon>
        <taxon>Candidatus Aquicultoria</taxon>
        <taxon>Candidatus Aquicultorales</taxon>
        <taxon>Candidatus Aquicultoraceae</taxon>
        <taxon>Candidatus Aquicultor</taxon>
    </lineage>
</organism>
<gene>
    <name evidence="1" type="ORF">COY37_08855</name>
</gene>